<comment type="subcellular location">
    <subcellularLocation>
        <location evidence="1">Cell membrane</location>
        <topology evidence="1">Multi-pass membrane protein</topology>
    </subcellularLocation>
</comment>
<keyword evidence="4 7" id="KW-1133">Transmembrane helix</keyword>
<evidence type="ECO:0000256" key="3">
    <source>
        <dbReference type="ARBA" id="ARBA00022692"/>
    </source>
</evidence>
<dbReference type="AlphaFoldDB" id="K2NVA2"/>
<evidence type="ECO:0000256" key="6">
    <source>
        <dbReference type="SAM" id="MobiDB-lite"/>
    </source>
</evidence>
<gene>
    <name evidence="8" type="ORF">NA8A_07959</name>
</gene>
<feature type="compositionally biased region" description="Basic and acidic residues" evidence="6">
    <location>
        <begin position="1"/>
        <end position="11"/>
    </location>
</feature>
<evidence type="ECO:0000313" key="9">
    <source>
        <dbReference type="Proteomes" id="UP000007374"/>
    </source>
</evidence>
<dbReference type="RefSeq" id="WP_009756409.1">
    <property type="nucleotide sequence ID" value="NZ_AMSI01000004.1"/>
</dbReference>
<organism evidence="8 9">
    <name type="scientific">Nitratireductor indicus C115</name>
    <dbReference type="NCBI Taxonomy" id="1231190"/>
    <lineage>
        <taxon>Bacteria</taxon>
        <taxon>Pseudomonadati</taxon>
        <taxon>Pseudomonadota</taxon>
        <taxon>Alphaproteobacteria</taxon>
        <taxon>Hyphomicrobiales</taxon>
        <taxon>Phyllobacteriaceae</taxon>
        <taxon>Nitratireductor</taxon>
    </lineage>
</organism>
<dbReference type="EMBL" id="AMSI01000004">
    <property type="protein sequence ID" value="EKF43255.1"/>
    <property type="molecule type" value="Genomic_DNA"/>
</dbReference>
<feature type="transmembrane region" description="Helical" evidence="7">
    <location>
        <begin position="360"/>
        <end position="379"/>
    </location>
</feature>
<dbReference type="CDD" id="cd06579">
    <property type="entry name" value="TM_PBP1_transp_AraH_like"/>
    <property type="match status" value="1"/>
</dbReference>
<comment type="caution">
    <text evidence="8">The sequence shown here is derived from an EMBL/GenBank/DDBJ whole genome shotgun (WGS) entry which is preliminary data.</text>
</comment>
<dbReference type="GO" id="GO:0005886">
    <property type="term" value="C:plasma membrane"/>
    <property type="evidence" value="ECO:0007669"/>
    <property type="project" value="UniProtKB-SubCell"/>
</dbReference>
<dbReference type="GO" id="GO:0022857">
    <property type="term" value="F:transmembrane transporter activity"/>
    <property type="evidence" value="ECO:0007669"/>
    <property type="project" value="InterPro"/>
</dbReference>
<proteinExistence type="predicted"/>
<feature type="transmembrane region" description="Helical" evidence="7">
    <location>
        <begin position="72"/>
        <end position="90"/>
    </location>
</feature>
<dbReference type="Pfam" id="PF02653">
    <property type="entry name" value="BPD_transp_2"/>
    <property type="match status" value="1"/>
</dbReference>
<feature type="transmembrane region" description="Helical" evidence="7">
    <location>
        <begin position="334"/>
        <end position="354"/>
    </location>
</feature>
<evidence type="ECO:0000256" key="7">
    <source>
        <dbReference type="SAM" id="Phobius"/>
    </source>
</evidence>
<protein>
    <submittedName>
        <fullName evidence="8">Sugar ABC transporter transmembrane protein</fullName>
    </submittedName>
</protein>
<dbReference type="InterPro" id="IPR001851">
    <property type="entry name" value="ABC_transp_permease"/>
</dbReference>
<feature type="transmembrane region" description="Helical" evidence="7">
    <location>
        <begin position="226"/>
        <end position="249"/>
    </location>
</feature>
<reference evidence="8 9" key="1">
    <citation type="journal article" date="2012" name="J. Bacteriol.">
        <title>Genome Sequence of Nitratireductor indicus Type Strain C115.</title>
        <authorList>
            <person name="Lai Q."/>
            <person name="Li G."/>
            <person name="Yu Z."/>
            <person name="Shao Z."/>
        </authorList>
    </citation>
    <scope>NUCLEOTIDE SEQUENCE [LARGE SCALE GENOMIC DNA]</scope>
    <source>
        <strain evidence="8 9">C115</strain>
    </source>
</reference>
<feature type="transmembrane region" description="Helical" evidence="7">
    <location>
        <begin position="278"/>
        <end position="298"/>
    </location>
</feature>
<dbReference type="STRING" id="721133.SAMN05216176_105289"/>
<feature type="transmembrane region" description="Helical" evidence="7">
    <location>
        <begin position="154"/>
        <end position="176"/>
    </location>
</feature>
<evidence type="ECO:0000313" key="8">
    <source>
        <dbReference type="EMBL" id="EKF43255.1"/>
    </source>
</evidence>
<keyword evidence="5 7" id="KW-0472">Membrane</keyword>
<evidence type="ECO:0000256" key="4">
    <source>
        <dbReference type="ARBA" id="ARBA00022989"/>
    </source>
</evidence>
<dbReference type="PATRIC" id="fig|1231190.3.peg.1667"/>
<dbReference type="eggNOG" id="COG1172">
    <property type="taxonomic scope" value="Bacteria"/>
</dbReference>
<keyword evidence="3 7" id="KW-0812">Transmembrane</keyword>
<accession>K2NVA2</accession>
<dbReference type="Proteomes" id="UP000007374">
    <property type="component" value="Unassembled WGS sequence"/>
</dbReference>
<feature type="transmembrane region" description="Helical" evidence="7">
    <location>
        <begin position="121"/>
        <end position="142"/>
    </location>
</feature>
<evidence type="ECO:0000256" key="1">
    <source>
        <dbReference type="ARBA" id="ARBA00004651"/>
    </source>
</evidence>
<sequence length="384" mass="40224">MVTRFDIEPRDGSTPQAADSLMTSHDSTPAGTAISTKTADRENAPLADLTTFGRGRQTLLDRFQNLVHAQPAAIPLLVLILAIAAFGLLLGGKFFSAFALTLILQQVMIVGIVAVAQTLVILTAGIDLSVGAIMVFSSVVMGHCTFRYGIPAEVAVVIGLATGALCGAVSGMLVSLVRLPPFIVTLGMWQVVLASNYLYSSNETIRSQDLAEHAPLLQFFGESFRIGGAVFTNGVIAMVLLAAFIHFVLNNTAWGRHLYAVGDDPVAAQLAGINTRGVLISVYTVAGLICAFAGWALIGRLGSVSPTAGQFTNIESITAVVIGGTSLFGGRGSVLGSVFGALIVGVFSLGLRMLGTDPQWTYLMIGALIIIAVGIDQWARRMVG</sequence>
<dbReference type="PANTHER" id="PTHR32196:SF72">
    <property type="entry name" value="RIBOSE IMPORT PERMEASE PROTEIN RBSC"/>
    <property type="match status" value="1"/>
</dbReference>
<keyword evidence="2" id="KW-1003">Cell membrane</keyword>
<dbReference type="PANTHER" id="PTHR32196">
    <property type="entry name" value="ABC TRANSPORTER PERMEASE PROTEIN YPHD-RELATED-RELATED"/>
    <property type="match status" value="1"/>
</dbReference>
<feature type="transmembrane region" description="Helical" evidence="7">
    <location>
        <begin position="97"/>
        <end position="115"/>
    </location>
</feature>
<feature type="compositionally biased region" description="Polar residues" evidence="6">
    <location>
        <begin position="13"/>
        <end position="34"/>
    </location>
</feature>
<evidence type="ECO:0000256" key="5">
    <source>
        <dbReference type="ARBA" id="ARBA00023136"/>
    </source>
</evidence>
<feature type="region of interest" description="Disordered" evidence="6">
    <location>
        <begin position="1"/>
        <end position="34"/>
    </location>
</feature>
<evidence type="ECO:0000256" key="2">
    <source>
        <dbReference type="ARBA" id="ARBA00022475"/>
    </source>
</evidence>
<keyword evidence="9" id="KW-1185">Reference proteome</keyword>
<name>K2NVA2_9HYPH</name>